<accession>A0A2K3QD10</accession>
<dbReference type="InterPro" id="IPR001130">
    <property type="entry name" value="TatD-like"/>
</dbReference>
<dbReference type="Proteomes" id="UP000236621">
    <property type="component" value="Unassembled WGS sequence"/>
</dbReference>
<dbReference type="SUPFAM" id="SSF51556">
    <property type="entry name" value="Metallo-dependent hydrolases"/>
    <property type="match status" value="1"/>
</dbReference>
<protein>
    <submittedName>
        <fullName evidence="2">Deoxyribonuclease, TatD</fullName>
    </submittedName>
</protein>
<dbReference type="PANTHER" id="PTHR47345:SF1">
    <property type="entry name" value="CUT9-INTERACTING PROTEIN SCN1"/>
    <property type="match status" value="1"/>
</dbReference>
<dbReference type="AlphaFoldDB" id="A0A2K3QD10"/>
<name>A0A2K3QD10_9HYPO</name>
<dbReference type="EMBL" id="NRSZ01000755">
    <property type="protein sequence ID" value="PNY25417.1"/>
    <property type="molecule type" value="Genomic_DNA"/>
</dbReference>
<evidence type="ECO:0000256" key="1">
    <source>
        <dbReference type="SAM" id="MobiDB-lite"/>
    </source>
</evidence>
<dbReference type="InterPro" id="IPR032466">
    <property type="entry name" value="Metal_Hydrolase"/>
</dbReference>
<organism evidence="2 3">
    <name type="scientific">Tolypocladium capitatum</name>
    <dbReference type="NCBI Taxonomy" id="45235"/>
    <lineage>
        <taxon>Eukaryota</taxon>
        <taxon>Fungi</taxon>
        <taxon>Dikarya</taxon>
        <taxon>Ascomycota</taxon>
        <taxon>Pezizomycotina</taxon>
        <taxon>Sordariomycetes</taxon>
        <taxon>Hypocreomycetidae</taxon>
        <taxon>Hypocreales</taxon>
        <taxon>Ophiocordycipitaceae</taxon>
        <taxon>Tolypocladium</taxon>
    </lineage>
</organism>
<feature type="region of interest" description="Disordered" evidence="1">
    <location>
        <begin position="258"/>
        <end position="290"/>
    </location>
</feature>
<evidence type="ECO:0000313" key="2">
    <source>
        <dbReference type="EMBL" id="PNY25417.1"/>
    </source>
</evidence>
<dbReference type="Gene3D" id="3.20.20.140">
    <property type="entry name" value="Metal-dependent hydrolases"/>
    <property type="match status" value="1"/>
</dbReference>
<dbReference type="Pfam" id="PF01026">
    <property type="entry name" value="TatD_DNase"/>
    <property type="match status" value="1"/>
</dbReference>
<dbReference type="GO" id="GO:0016788">
    <property type="term" value="F:hydrolase activity, acting on ester bonds"/>
    <property type="evidence" value="ECO:0007669"/>
    <property type="project" value="InterPro"/>
</dbReference>
<dbReference type="OrthoDB" id="413993at2759"/>
<dbReference type="PANTHER" id="PTHR47345">
    <property type="entry name" value="CUT9-INTERACTING PROTEIN SCN1"/>
    <property type="match status" value="1"/>
</dbReference>
<proteinExistence type="predicted"/>
<gene>
    <name evidence="2" type="ORF">TCAP_04641</name>
</gene>
<dbReference type="InterPro" id="IPR053044">
    <property type="entry name" value="Metallo-hydrolase/TatD-type"/>
</dbReference>
<keyword evidence="3" id="KW-1185">Reference proteome</keyword>
<reference evidence="2 3" key="1">
    <citation type="submission" date="2017-08" db="EMBL/GenBank/DDBJ databases">
        <title>Harnessing the power of phylogenomics to disentangle the directionality and signatures of interkingdom host jumping in the parasitic fungal genus Tolypocladium.</title>
        <authorList>
            <person name="Quandt C.A."/>
            <person name="Patterson W."/>
            <person name="Spatafora J.W."/>
        </authorList>
    </citation>
    <scope>NUCLEOTIDE SEQUENCE [LARGE SCALE GENOMIC DNA]</scope>
    <source>
        <strain evidence="2 3">CBS 113982</strain>
    </source>
</reference>
<sequence>MCRDAPAPCRHDPRPPPPFPWHLGVADAHCHPTDSMASIAGLPTMRAAVLAVMATRSQDQHLVAAVAAEHGLDAPRRGCRVVPSFGWHPWFSHQLYDDSAADATYKPPAQGHDEAAVARAKRRHYEAVLAPAPDDDGFIAALPTPVSISSFTAATRARLRAHPCALVGEIGLDKAFRLPRNWDPSDAPACDDGLTPGGRQGRLLSPHRVRMPHQQAVLRAQLRLAAAQGRPVSVHGVQAHGVLYDTVSACWKGSERHVPSRREKRLVAPGAQDGGQDDADDAKPGGNEPYPPRICLHSFSGGVEVLKQWMQPSIPADIFVSLSAAVNLSTDVGRARFAEVARAVPDDRILVESDLHVAGPDMDAALEHMYRRLCEAKGWALDEGVARIRRNFDDFVFGRPKRPPPELTRRGCAV</sequence>
<comment type="caution">
    <text evidence="2">The sequence shown here is derived from an EMBL/GenBank/DDBJ whole genome shotgun (WGS) entry which is preliminary data.</text>
</comment>
<evidence type="ECO:0000313" key="3">
    <source>
        <dbReference type="Proteomes" id="UP000236621"/>
    </source>
</evidence>